<keyword evidence="6 11" id="KW-0288">FMN</keyword>
<dbReference type="EMBL" id="JACBZM010000001">
    <property type="protein sequence ID" value="NYI47591.1"/>
    <property type="molecule type" value="Genomic_DNA"/>
</dbReference>
<keyword evidence="9 11" id="KW-0057">Aromatic amino acid biosynthesis</keyword>
<dbReference type="GO" id="GO:0009073">
    <property type="term" value="P:aromatic amino acid family biosynthetic process"/>
    <property type="evidence" value="ECO:0007669"/>
    <property type="project" value="UniProtKB-KW"/>
</dbReference>
<dbReference type="InterPro" id="IPR000453">
    <property type="entry name" value="Chorismate_synth"/>
</dbReference>
<dbReference type="NCBIfam" id="TIGR00033">
    <property type="entry name" value="aroC"/>
    <property type="match status" value="1"/>
</dbReference>
<comment type="similarity">
    <text evidence="2 11 12">Belongs to the chorismate synthase family.</text>
</comment>
<dbReference type="GO" id="GO:0010181">
    <property type="term" value="F:FMN binding"/>
    <property type="evidence" value="ECO:0007669"/>
    <property type="project" value="TreeGrafter"/>
</dbReference>
<keyword evidence="10 11" id="KW-0456">Lyase</keyword>
<sequence length="392" mass="41861">MLRWLTAGESHGPSLVAILEGLPAHVEVTTDDISDSLARRRLGYGRGARMKFEADEVTLTGGVRHGRTQGGPVAIEVGNTEWPKWETVMSADPVDPEVLEKQARNAPLTRPRPGHADLAGMQKYDFDDARPILERASARETAARVALGRVASNFLEQATGARIVSHVLEIGGVRTPSREVPTPDDVARLDEDPVRCLDADGSKQMVERIDQAHKDGDTLGGVVEVVVHGLPAGLGSHVHWDRRLDARLAGALMGIQAIKGVEVGDGFELAATPGSLAHDEIVPTDEGLRRVSGRSGGTEGGMTTGEILRVRAAMKPIATVPRALRTVDLATGEEAVAHHQRSDVCAVPAAGIVAEAMVALVLADAVLEKFGGDSVGETRRNVQTYLDNLRYR</sequence>
<evidence type="ECO:0000256" key="5">
    <source>
        <dbReference type="ARBA" id="ARBA00022630"/>
    </source>
</evidence>
<dbReference type="PROSITE" id="PS00787">
    <property type="entry name" value="CHORISMATE_SYNTHASE_1"/>
    <property type="match status" value="1"/>
</dbReference>
<evidence type="ECO:0000313" key="14">
    <source>
        <dbReference type="Proteomes" id="UP000562045"/>
    </source>
</evidence>
<dbReference type="PROSITE" id="PS00789">
    <property type="entry name" value="CHORISMATE_SYNTHASE_3"/>
    <property type="match status" value="1"/>
</dbReference>
<evidence type="ECO:0000256" key="3">
    <source>
        <dbReference type="ARBA" id="ARBA00013036"/>
    </source>
</evidence>
<organism evidence="13 14">
    <name type="scientific">Nocardioides aromaticivorans</name>
    <dbReference type="NCBI Taxonomy" id="200618"/>
    <lineage>
        <taxon>Bacteria</taxon>
        <taxon>Bacillati</taxon>
        <taxon>Actinomycetota</taxon>
        <taxon>Actinomycetes</taxon>
        <taxon>Propionibacteriales</taxon>
        <taxon>Nocardioidaceae</taxon>
        <taxon>Nocardioides</taxon>
    </lineage>
</organism>
<dbReference type="CDD" id="cd07304">
    <property type="entry name" value="Chorismate_synthase"/>
    <property type="match status" value="1"/>
</dbReference>
<feature type="binding site" evidence="11">
    <location>
        <position position="40"/>
    </location>
    <ligand>
        <name>NADP(+)</name>
        <dbReference type="ChEBI" id="CHEBI:58349"/>
    </ligand>
</feature>
<feature type="binding site" evidence="11">
    <location>
        <begin position="256"/>
        <end position="257"/>
    </location>
    <ligand>
        <name>FMN</name>
        <dbReference type="ChEBI" id="CHEBI:58210"/>
    </ligand>
</feature>
<dbReference type="InterPro" id="IPR035904">
    <property type="entry name" value="Chorismate_synth_AroC_sf"/>
</dbReference>
<feature type="binding site" evidence="11">
    <location>
        <begin position="315"/>
        <end position="319"/>
    </location>
    <ligand>
        <name>FMN</name>
        <dbReference type="ChEBI" id="CHEBI:58210"/>
    </ligand>
</feature>
<comment type="function">
    <text evidence="11">Catalyzes the anti-1,4-elimination of the C-3 phosphate and the C-6 proR hydrogen from 5-enolpyruvylshikimate-3-phosphate (EPSP) to yield chorismate, which is the branch point compound that serves as the starting substrate for the three terminal pathways of aromatic amino acid biosynthesis. This reaction introduces a second double bond into the aromatic ring system.</text>
</comment>
<gene>
    <name evidence="11" type="primary">aroC</name>
    <name evidence="13" type="ORF">BJ993_004671</name>
</gene>
<comment type="pathway">
    <text evidence="1 11 12">Metabolic intermediate biosynthesis; chorismate biosynthesis; chorismate from D-erythrose 4-phosphate and phosphoenolpyruvate: step 7/7.</text>
</comment>
<evidence type="ECO:0000256" key="9">
    <source>
        <dbReference type="ARBA" id="ARBA00023141"/>
    </source>
</evidence>
<evidence type="ECO:0000256" key="7">
    <source>
        <dbReference type="ARBA" id="ARBA00022827"/>
    </source>
</evidence>
<evidence type="ECO:0000256" key="12">
    <source>
        <dbReference type="RuleBase" id="RU000605"/>
    </source>
</evidence>
<feature type="binding site" evidence="11">
    <location>
        <position position="300"/>
    </location>
    <ligand>
        <name>FMN</name>
        <dbReference type="ChEBI" id="CHEBI:58210"/>
    </ligand>
</feature>
<dbReference type="RefSeq" id="WP_179651603.1">
    <property type="nucleotide sequence ID" value="NZ_JACBZM010000001.1"/>
</dbReference>
<keyword evidence="7 11" id="KW-0274">FAD</keyword>
<dbReference type="UniPathway" id="UPA00053">
    <property type="reaction ID" value="UER00090"/>
</dbReference>
<evidence type="ECO:0000256" key="4">
    <source>
        <dbReference type="ARBA" id="ARBA00022605"/>
    </source>
</evidence>
<dbReference type="GO" id="GO:0009423">
    <property type="term" value="P:chorismate biosynthetic process"/>
    <property type="evidence" value="ECO:0007669"/>
    <property type="project" value="UniProtKB-UniRule"/>
</dbReference>
<protein>
    <recommendedName>
        <fullName evidence="3 11">Chorismate synthase</fullName>
        <shortName evidence="11">CS</shortName>
        <ecNumber evidence="3 11">4.2.3.5</ecNumber>
    </recommendedName>
    <alternativeName>
        <fullName evidence="11">5-enolpyruvylshikimate-3-phosphate phospholyase</fullName>
    </alternativeName>
</protein>
<name>A0A7Y9ZPX5_9ACTN</name>
<keyword evidence="5 11" id="KW-0285">Flavoprotein</keyword>
<keyword evidence="4 11" id="KW-0028">Amino-acid biosynthesis</keyword>
<dbReference type="HAMAP" id="MF_00300">
    <property type="entry name" value="Chorismate_synth"/>
    <property type="match status" value="1"/>
</dbReference>
<feature type="binding site" evidence="11">
    <location>
        <begin position="135"/>
        <end position="137"/>
    </location>
    <ligand>
        <name>FMN</name>
        <dbReference type="ChEBI" id="CHEBI:58210"/>
    </ligand>
</feature>
<dbReference type="Pfam" id="PF01264">
    <property type="entry name" value="Chorismate_synt"/>
    <property type="match status" value="1"/>
</dbReference>
<feature type="binding site" evidence="11">
    <location>
        <position position="341"/>
    </location>
    <ligand>
        <name>FMN</name>
        <dbReference type="ChEBI" id="CHEBI:58210"/>
    </ligand>
</feature>
<dbReference type="Proteomes" id="UP000562045">
    <property type="component" value="Unassembled WGS sequence"/>
</dbReference>
<dbReference type="GO" id="GO:0008652">
    <property type="term" value="P:amino acid biosynthetic process"/>
    <property type="evidence" value="ECO:0007669"/>
    <property type="project" value="UniProtKB-KW"/>
</dbReference>
<evidence type="ECO:0000256" key="10">
    <source>
        <dbReference type="ARBA" id="ARBA00023239"/>
    </source>
</evidence>
<dbReference type="NCBIfam" id="NF003793">
    <property type="entry name" value="PRK05382.1"/>
    <property type="match status" value="1"/>
</dbReference>
<proteinExistence type="inferred from homology"/>
<comment type="cofactor">
    <cofactor evidence="11 12">
        <name>FMNH2</name>
        <dbReference type="ChEBI" id="CHEBI:57618"/>
    </cofactor>
    <text evidence="11 12">Reduced FMN (FMNH(2)).</text>
</comment>
<evidence type="ECO:0000256" key="6">
    <source>
        <dbReference type="ARBA" id="ARBA00022643"/>
    </source>
</evidence>
<dbReference type="PIRSF" id="PIRSF001456">
    <property type="entry name" value="Chorismate_synth"/>
    <property type="match status" value="1"/>
</dbReference>
<dbReference type="AlphaFoldDB" id="A0A7Y9ZPX5"/>
<reference evidence="13 14" key="1">
    <citation type="submission" date="2020-07" db="EMBL/GenBank/DDBJ databases">
        <title>Sequencing the genomes of 1000 actinobacteria strains.</title>
        <authorList>
            <person name="Klenk H.-P."/>
        </authorList>
    </citation>
    <scope>NUCLEOTIDE SEQUENCE [LARGE SCALE GENOMIC DNA]</scope>
    <source>
        <strain evidence="13 14">DSM 15131</strain>
    </source>
</reference>
<evidence type="ECO:0000256" key="11">
    <source>
        <dbReference type="HAMAP-Rule" id="MF_00300"/>
    </source>
</evidence>
<dbReference type="InterPro" id="IPR020541">
    <property type="entry name" value="Chorismate_synthase_CS"/>
</dbReference>
<dbReference type="GO" id="GO:0005829">
    <property type="term" value="C:cytosol"/>
    <property type="evidence" value="ECO:0007669"/>
    <property type="project" value="TreeGrafter"/>
</dbReference>
<comment type="catalytic activity">
    <reaction evidence="11 12">
        <text>5-O-(1-carboxyvinyl)-3-phosphoshikimate = chorismate + phosphate</text>
        <dbReference type="Rhea" id="RHEA:21020"/>
        <dbReference type="ChEBI" id="CHEBI:29748"/>
        <dbReference type="ChEBI" id="CHEBI:43474"/>
        <dbReference type="ChEBI" id="CHEBI:57701"/>
        <dbReference type="EC" id="4.2.3.5"/>
    </reaction>
</comment>
<dbReference type="FunFam" id="3.60.150.10:FF:000002">
    <property type="entry name" value="Chorismate synthase"/>
    <property type="match status" value="1"/>
</dbReference>
<evidence type="ECO:0000256" key="2">
    <source>
        <dbReference type="ARBA" id="ARBA00008014"/>
    </source>
</evidence>
<dbReference type="PANTHER" id="PTHR21085">
    <property type="entry name" value="CHORISMATE SYNTHASE"/>
    <property type="match status" value="1"/>
</dbReference>
<dbReference type="EC" id="4.2.3.5" evidence="3 11"/>
<evidence type="ECO:0000256" key="1">
    <source>
        <dbReference type="ARBA" id="ARBA00005044"/>
    </source>
</evidence>
<feature type="binding site" evidence="11">
    <location>
        <position position="46"/>
    </location>
    <ligand>
        <name>NADP(+)</name>
        <dbReference type="ChEBI" id="CHEBI:58349"/>
    </ligand>
</feature>
<dbReference type="SUPFAM" id="SSF103263">
    <property type="entry name" value="Chorismate synthase, AroC"/>
    <property type="match status" value="1"/>
</dbReference>
<dbReference type="Gene3D" id="3.60.150.10">
    <property type="entry name" value="Chorismate synthase AroC"/>
    <property type="match status" value="1"/>
</dbReference>
<comment type="subunit">
    <text evidence="11">Homotetramer.</text>
</comment>
<evidence type="ECO:0000313" key="13">
    <source>
        <dbReference type="EMBL" id="NYI47591.1"/>
    </source>
</evidence>
<dbReference type="PANTHER" id="PTHR21085:SF0">
    <property type="entry name" value="CHORISMATE SYNTHASE"/>
    <property type="match status" value="1"/>
</dbReference>
<keyword evidence="8 11" id="KW-0521">NADP</keyword>
<evidence type="ECO:0000256" key="8">
    <source>
        <dbReference type="ARBA" id="ARBA00022857"/>
    </source>
</evidence>
<comment type="caution">
    <text evidence="13">The sequence shown here is derived from an EMBL/GenBank/DDBJ whole genome shotgun (WGS) entry which is preliminary data.</text>
</comment>
<accession>A0A7Y9ZPX5</accession>
<dbReference type="GO" id="GO:0004107">
    <property type="term" value="F:chorismate synthase activity"/>
    <property type="evidence" value="ECO:0007669"/>
    <property type="project" value="UniProtKB-UniRule"/>
</dbReference>